<evidence type="ECO:0000313" key="2">
    <source>
        <dbReference type="Proteomes" id="UP000798662"/>
    </source>
</evidence>
<comment type="caution">
    <text evidence="1">The sequence shown here is derived from an EMBL/GenBank/DDBJ whole genome shotgun (WGS) entry which is preliminary data.</text>
</comment>
<dbReference type="EMBL" id="CM020619">
    <property type="protein sequence ID" value="KAK1864581.1"/>
    <property type="molecule type" value="Genomic_DNA"/>
</dbReference>
<dbReference type="Proteomes" id="UP000798662">
    <property type="component" value="Chromosome 2"/>
</dbReference>
<keyword evidence="2" id="KW-1185">Reference proteome</keyword>
<sequence length="335" mass="36304">MCSTSALAGQRVKRRRQLRGTATASCRTTQTCLNPRPEKTSPSRDVLLLHADGTLRCGNSIIAFLAWRCLPTVSVYTPCCAFCSRSSLTSLTHFLEQAAPPPFIPICPTVMVTIRALAASAIAAAAAVVVVLASGAAAQAQSTEANFARVLGPSGGATCAGDAPRVPFNASLIGTERNAAFECYRPRSPLTFKVRAQALVMTDEDGGYYRAECAGDVIALRFDRGWNRPYFNVKPGFDVMAKFGTDYKLPDRFGGSCDKARAELGIAEGRYGPWGTGRPTFVRLLCLMTRLVRQFRDFRCLDANTPVYKPVQLDSPFATLVTFLEGVAYLYMVPV</sequence>
<name>A0ACC3C3P0_PYRYE</name>
<proteinExistence type="predicted"/>
<organism evidence="1 2">
    <name type="scientific">Pyropia yezoensis</name>
    <name type="common">Susabi-nori</name>
    <name type="synonym">Porphyra yezoensis</name>
    <dbReference type="NCBI Taxonomy" id="2788"/>
    <lineage>
        <taxon>Eukaryota</taxon>
        <taxon>Rhodophyta</taxon>
        <taxon>Bangiophyceae</taxon>
        <taxon>Bangiales</taxon>
        <taxon>Bangiaceae</taxon>
        <taxon>Pyropia</taxon>
    </lineage>
</organism>
<evidence type="ECO:0000313" key="1">
    <source>
        <dbReference type="EMBL" id="KAK1864581.1"/>
    </source>
</evidence>
<gene>
    <name evidence="1" type="ORF">I4F81_007126</name>
</gene>
<accession>A0ACC3C3P0</accession>
<reference evidence="1" key="1">
    <citation type="submission" date="2019-11" db="EMBL/GenBank/DDBJ databases">
        <title>Nori genome reveals adaptations in red seaweeds to the harsh intertidal environment.</title>
        <authorList>
            <person name="Wang D."/>
            <person name="Mao Y."/>
        </authorList>
    </citation>
    <scope>NUCLEOTIDE SEQUENCE</scope>
    <source>
        <tissue evidence="1">Gametophyte</tissue>
    </source>
</reference>
<protein>
    <submittedName>
        <fullName evidence="1">Uncharacterized protein</fullName>
    </submittedName>
</protein>